<feature type="transmembrane region" description="Helical" evidence="1">
    <location>
        <begin position="16"/>
        <end position="34"/>
    </location>
</feature>
<evidence type="ECO:0000256" key="1">
    <source>
        <dbReference type="SAM" id="Phobius"/>
    </source>
</evidence>
<feature type="non-terminal residue" evidence="2">
    <location>
        <position position="1"/>
    </location>
</feature>
<comment type="caution">
    <text evidence="2">The sequence shown here is derived from an EMBL/GenBank/DDBJ whole genome shotgun (WGS) entry which is preliminary data.</text>
</comment>
<protein>
    <submittedName>
        <fullName evidence="2">Permease</fullName>
    </submittedName>
</protein>
<keyword evidence="1" id="KW-1133">Transmembrane helix</keyword>
<organism evidence="2 3">
    <name type="scientific">Campylobacter hyointestinalis subsp. hyointestinalis</name>
    <dbReference type="NCBI Taxonomy" id="91352"/>
    <lineage>
        <taxon>Bacteria</taxon>
        <taxon>Pseudomonadati</taxon>
        <taxon>Campylobacterota</taxon>
        <taxon>Epsilonproteobacteria</taxon>
        <taxon>Campylobacterales</taxon>
        <taxon>Campylobacteraceae</taxon>
        <taxon>Campylobacter</taxon>
    </lineage>
</organism>
<keyword evidence="1" id="KW-0472">Membrane</keyword>
<name>A0A855NCJ5_CAMHY</name>
<dbReference type="AlphaFoldDB" id="A0A855NCJ5"/>
<dbReference type="EMBL" id="NIQP01000043">
    <property type="protein sequence ID" value="PPB68113.1"/>
    <property type="molecule type" value="Genomic_DNA"/>
</dbReference>
<reference evidence="2 3" key="1">
    <citation type="submission" date="2017-06" db="EMBL/GenBank/DDBJ databases">
        <title>Updating the genomic taxonomy and epidemiology of Campylobacter hyointestinalis; discovery in New Zealand farmed ruminants.</title>
        <authorList>
            <person name="Wilkinson D.A."/>
            <person name="Fayaz A."/>
            <person name="Biggs P.J."/>
            <person name="Midwinter A.C."/>
        </authorList>
    </citation>
    <scope>NUCLEOTIDE SEQUENCE [LARGE SCALE GENOMIC DNA]</scope>
    <source>
        <strain evidence="2 3">S1614a</strain>
    </source>
</reference>
<gene>
    <name evidence="2" type="ORF">CDQ78_09555</name>
</gene>
<keyword evidence="1" id="KW-0812">Transmembrane</keyword>
<feature type="transmembrane region" description="Helical" evidence="1">
    <location>
        <begin position="46"/>
        <end position="68"/>
    </location>
</feature>
<evidence type="ECO:0000313" key="3">
    <source>
        <dbReference type="Proteomes" id="UP000239685"/>
    </source>
</evidence>
<dbReference type="Proteomes" id="UP000239685">
    <property type="component" value="Unassembled WGS sequence"/>
</dbReference>
<accession>A0A855NCJ5</accession>
<feature type="transmembrane region" description="Helical" evidence="1">
    <location>
        <begin position="80"/>
        <end position="97"/>
    </location>
</feature>
<sequence length="98" mass="11633">LVFANFVGISLDNHQYRFYSSRVSFASLLVVLIFSKSIKSVFSYKFSSYVFLFFLGFLDFFDYLLLYFGYQRSNGLEVRVVQYTWRIFNVLLTVILVK</sequence>
<proteinExistence type="predicted"/>
<evidence type="ECO:0000313" key="2">
    <source>
        <dbReference type="EMBL" id="PPB68113.1"/>
    </source>
</evidence>